<evidence type="ECO:0000256" key="2">
    <source>
        <dbReference type="SAM" id="Phobius"/>
    </source>
</evidence>
<evidence type="ECO:0000256" key="1">
    <source>
        <dbReference type="SAM" id="MobiDB-lite"/>
    </source>
</evidence>
<keyword evidence="4" id="KW-1185">Reference proteome</keyword>
<keyword evidence="2" id="KW-0472">Membrane</keyword>
<feature type="transmembrane region" description="Helical" evidence="2">
    <location>
        <begin position="325"/>
        <end position="343"/>
    </location>
</feature>
<feature type="region of interest" description="Disordered" evidence="1">
    <location>
        <begin position="1409"/>
        <end position="1441"/>
    </location>
</feature>
<reference evidence="4" key="1">
    <citation type="journal article" date="2006" name="PLoS Biol.">
        <title>Macronuclear genome sequence of the ciliate Tetrahymena thermophila, a model eukaryote.</title>
        <authorList>
            <person name="Eisen J.A."/>
            <person name="Coyne R.S."/>
            <person name="Wu M."/>
            <person name="Wu D."/>
            <person name="Thiagarajan M."/>
            <person name="Wortman J.R."/>
            <person name="Badger J.H."/>
            <person name="Ren Q."/>
            <person name="Amedeo P."/>
            <person name="Jones K.M."/>
            <person name="Tallon L.J."/>
            <person name="Delcher A.L."/>
            <person name="Salzberg S.L."/>
            <person name="Silva J.C."/>
            <person name="Haas B.J."/>
            <person name="Majoros W.H."/>
            <person name="Farzad M."/>
            <person name="Carlton J.M."/>
            <person name="Smith R.K. Jr."/>
            <person name="Garg J."/>
            <person name="Pearlman R.E."/>
            <person name="Karrer K.M."/>
            <person name="Sun L."/>
            <person name="Manning G."/>
            <person name="Elde N.C."/>
            <person name="Turkewitz A.P."/>
            <person name="Asai D.J."/>
            <person name="Wilkes D.E."/>
            <person name="Wang Y."/>
            <person name="Cai H."/>
            <person name="Collins K."/>
            <person name="Stewart B.A."/>
            <person name="Lee S.R."/>
            <person name="Wilamowska K."/>
            <person name="Weinberg Z."/>
            <person name="Ruzzo W.L."/>
            <person name="Wloga D."/>
            <person name="Gaertig J."/>
            <person name="Frankel J."/>
            <person name="Tsao C.-C."/>
            <person name="Gorovsky M.A."/>
            <person name="Keeling P.J."/>
            <person name="Waller R.F."/>
            <person name="Patron N.J."/>
            <person name="Cherry J.M."/>
            <person name="Stover N.A."/>
            <person name="Krieger C.J."/>
            <person name="del Toro C."/>
            <person name="Ryder H.F."/>
            <person name="Williamson S.C."/>
            <person name="Barbeau R.A."/>
            <person name="Hamilton E.P."/>
            <person name="Orias E."/>
        </authorList>
    </citation>
    <scope>NUCLEOTIDE SEQUENCE [LARGE SCALE GENOMIC DNA]</scope>
    <source>
        <strain evidence="4">SB210</strain>
    </source>
</reference>
<organism evidence="3 4">
    <name type="scientific">Tetrahymena thermophila (strain SB210)</name>
    <dbReference type="NCBI Taxonomy" id="312017"/>
    <lineage>
        <taxon>Eukaryota</taxon>
        <taxon>Sar</taxon>
        <taxon>Alveolata</taxon>
        <taxon>Ciliophora</taxon>
        <taxon>Intramacronucleata</taxon>
        <taxon>Oligohymenophorea</taxon>
        <taxon>Hymenostomatida</taxon>
        <taxon>Tetrahymenina</taxon>
        <taxon>Tetrahymenidae</taxon>
        <taxon>Tetrahymena</taxon>
    </lineage>
</organism>
<feature type="transmembrane region" description="Helical" evidence="2">
    <location>
        <begin position="207"/>
        <end position="231"/>
    </location>
</feature>
<dbReference type="KEGG" id="tet:TTHERM_00835530"/>
<keyword evidence="2 3" id="KW-0812">Transmembrane</keyword>
<dbReference type="Proteomes" id="UP000009168">
    <property type="component" value="Unassembled WGS sequence"/>
</dbReference>
<feature type="transmembrane region" description="Helical" evidence="2">
    <location>
        <begin position="1819"/>
        <end position="1842"/>
    </location>
</feature>
<accession>Q22E75</accession>
<dbReference type="GeneID" id="7833451"/>
<feature type="transmembrane region" description="Helical" evidence="2">
    <location>
        <begin position="116"/>
        <end position="137"/>
    </location>
</feature>
<dbReference type="OrthoDB" id="299010at2759"/>
<evidence type="ECO:0000313" key="4">
    <source>
        <dbReference type="Proteomes" id="UP000009168"/>
    </source>
</evidence>
<protein>
    <submittedName>
        <fullName evidence="3">Transmembrane protein, putative</fullName>
    </submittedName>
</protein>
<dbReference type="InParanoid" id="Q22E75"/>
<dbReference type="PANTHER" id="PTHR31600">
    <property type="entry name" value="TINY MACROCYSTS PROTEIN B-RELATED"/>
    <property type="match status" value="1"/>
</dbReference>
<feature type="transmembrane region" description="Helical" evidence="2">
    <location>
        <begin position="2015"/>
        <end position="2037"/>
    </location>
</feature>
<feature type="compositionally biased region" description="Acidic residues" evidence="1">
    <location>
        <begin position="1465"/>
        <end position="1474"/>
    </location>
</feature>
<feature type="region of interest" description="Disordered" evidence="1">
    <location>
        <begin position="1465"/>
        <end position="1512"/>
    </location>
</feature>
<dbReference type="eggNOG" id="ENOG502S84Y">
    <property type="taxonomic scope" value="Eukaryota"/>
</dbReference>
<feature type="transmembrane region" description="Helical" evidence="2">
    <location>
        <begin position="293"/>
        <end position="313"/>
    </location>
</feature>
<keyword evidence="2" id="KW-1133">Transmembrane helix</keyword>
<feature type="transmembrane region" description="Helical" evidence="2">
    <location>
        <begin position="58"/>
        <end position="77"/>
    </location>
</feature>
<dbReference type="InterPro" id="IPR052994">
    <property type="entry name" value="Tiny_macrocysts_regulators"/>
</dbReference>
<dbReference type="HOGENOM" id="CLU_244451_0_0_1"/>
<dbReference type="PANTHER" id="PTHR31600:SF2">
    <property type="entry name" value="GAMETE ENRICHED GENE 10 PROTEIN-RELATED"/>
    <property type="match status" value="1"/>
</dbReference>
<dbReference type="RefSeq" id="XP_001031316.2">
    <property type="nucleotide sequence ID" value="XM_001031316.2"/>
</dbReference>
<feature type="transmembrane region" description="Helical" evidence="2">
    <location>
        <begin position="251"/>
        <end position="281"/>
    </location>
</feature>
<evidence type="ECO:0000313" key="3">
    <source>
        <dbReference type="EMBL" id="EAR83653.2"/>
    </source>
</evidence>
<dbReference type="EMBL" id="GG662778">
    <property type="protein sequence ID" value="EAR83653.2"/>
    <property type="molecule type" value="Genomic_DNA"/>
</dbReference>
<gene>
    <name evidence="3" type="ORF">TTHERM_00835530</name>
</gene>
<feature type="transmembrane region" description="Helical" evidence="2">
    <location>
        <begin position="1703"/>
        <end position="1723"/>
    </location>
</feature>
<feature type="compositionally biased region" description="Basic and acidic residues" evidence="1">
    <location>
        <begin position="1478"/>
        <end position="1512"/>
    </location>
</feature>
<dbReference type="STRING" id="312017.Q22E75"/>
<name>Q22E75_TETTS</name>
<sequence>MRKVLKNVERQKEDHWKQLKNLKIRTFYNPVRDHFLQRSSKVFYFVNYFEKQLTRPKFYYHFLIIIFFLQLIGSVSSSQDQVQDKILYYILKGCEYIRISPLLKDFLQISQEAQGIIINLLLILLEVFFLITFYILGRSTTNLSDKKFKNGLIFMGYTTFFLEMQRWILFNIQADITSSMMFCVQGQQNLSNKCQNNIQYQDNSLRYILIIINIVLGIGLSVINSIIHSIAQFIPINGLRSQFTYLKLFDYSIILVAHVLSYFGSLISLFAFEILALFYIIQYFFSYPLFTKSISHIYAVFLNFYLAATILFHIRHYNQLSDSNFLFIFLILGSFMGGVLVQWERIRLHKSRTFDFSFFKEQPQETVNALLEIVNLLMEKTYQNQLTLLGIFEVHQRYCIDSFCPCKYQIIQNEDYDSRKHINNGSLVPINAVGKKFDIEQFKTTRKNIYSDKEDIEEYEVMKMKNMSLSYGRSLRQTMKQSISSSTPKQAQFSEVSNPQVFTQAAFDFEKMNYQRKQKSSFTKSTQTSTLKQTSQLSRQSTIKQKSYCGHQKLTKINFSVLQQDFLSFKKWTLQFIDYQYEQLLRHLYSQREFQLLISLGIRYIYFEIEIKANFIKALYFVRKWAFHIDSKPYYFQVVEKSLSDLIENEIKNKDKALKYSIRKKDNLEARGYENFDSFVVTEEIKKFFNHRLQDLIKLKQIYFEKLIIGYASLYDLYKDQKNIIKKCKYFQTKVEFFNLTHKNSPHFIKLLTIFYAVLFQDLKQALYLENKLTESLKKVDYYISQYTILGQEILQGNVATIIAHFRTKVGKILKYSASAPIFFGYKKLEFDSLQSVNEIMPQTIGEKHDLFLERFIDSGQSKILRQYRQAFAKSKQGFIFPVKIYINYFFELHNDFIFSSLIVRKPSNSQYVLIDQHGFIDSFSQNFFEFCQIVCPQITVQQLVHSNMQLFIEDLDSYLRQCSHKGKINNLKCVLKLNSSMNEMIIRFKNYWRKDRHINKLIFHIIKILEEFEDEVDIADNEDIFQFDIKANLIQNKFSLISGEQLTLYILEIIRITPIKNNEGNQHLYNSQFSQYSQDQTFSNMQIPSMTTLINNKQASFKNEIQPSKQIKFQEEIKLTKQDTHSTKITSNPFNSCEGIDHEELNFQQKNTIKTNKSMKFLDEKEQNLFSQLDEMDHDIDFMNEQFEQKLSTLPKFCENNNLRFISNVNSSCKIIENDCFMGLNQKNQILDQKFDNIPFTVSQRNIISVNSHNNLSFLPSQREFEQIHSQTNMVSPRESLFNYSQAQINNQQEKIFNAFSNNNLLINDCHIMDEQENFKSLTQLNDDHHQRAIEITHLRIKKPKKVSIKICSQSSQKVDQIEDEGSLESLSPKVKKIKIKNCNVQLKMKTMQNSSKSQKQIDILQSQSEQNNPEQNDSRFTKATAFTDKESKTSKKTNKQEVIMKIQQATEKNNVINIECALSDDDGEEEDQNQIQKKDKQNNNDQNEEKFSIRSEGKNKENDVTSEKSSRLSEVAKKVQKIHRIAYSHKKQNFIAFTKVIFLFIFCLHIFAAAGSQIFCNNYVNQIIEDSNLYQIQETTTFSYSQAISSVFGLQNDSSNQVFYQLNLNQSYKKLISVMSQLLNSHVSEYNSLNQEYELQNSITNQLESFLSDIFKATSQNNYYGIQTPASNIFQLNSILENFSEKIKDQINNRFTTIQNMNLIILILVVALIFIAFLLLIKINFKFRDIIQQYLFISAKISQNEAQQEYIKLSNIISFLEQNEDQYIQYDLERSHMINSKQIHHDKLLIFQKQDKTYHSQVLYNNIKHQNFIFIKMIIFTSIVASMSVILQAIIFAVTYKQLNTLVEPLNQYKEYSQKISELSCLNTAHQLINYQPQLDSQKFSVQFFNNNIKQISSYYLESFQIIPIKGQQYYYSAKIQQLNQANSCLIFDSSPQLQEECASVNYGVFSEGLLKVLRQMFQFYLDTPAQSDPTTFDYVKMSMILLDILDLSQQYFQKSIELIESEERIQKFILIILGNIFIIIFQMVLAAFLVRKMERNIKIIKYSIIFIPNKKLIEDNSTLQLIKAIS</sequence>
<proteinExistence type="predicted"/>